<evidence type="ECO:0000313" key="7">
    <source>
        <dbReference type="EMBL" id="MFD1215120.1"/>
    </source>
</evidence>
<keyword evidence="1" id="KW-0808">Transferase</keyword>
<gene>
    <name evidence="7" type="ORF">ACFQ2X_00785</name>
</gene>
<dbReference type="Pfam" id="PF00069">
    <property type="entry name" value="Pkinase"/>
    <property type="match status" value="1"/>
</dbReference>
<feature type="domain" description="PPM-type phosphatase" evidence="6">
    <location>
        <begin position="8"/>
        <end position="239"/>
    </location>
</feature>
<dbReference type="PROSITE" id="PS00109">
    <property type="entry name" value="PROTEIN_KINASE_TYR"/>
    <property type="match status" value="1"/>
</dbReference>
<dbReference type="SUPFAM" id="SSF56112">
    <property type="entry name" value="Protein kinase-like (PK-like)"/>
    <property type="match status" value="1"/>
</dbReference>
<evidence type="ECO:0000259" key="6">
    <source>
        <dbReference type="PROSITE" id="PS51746"/>
    </source>
</evidence>
<evidence type="ECO:0000256" key="4">
    <source>
        <dbReference type="ARBA" id="ARBA00022840"/>
    </source>
</evidence>
<dbReference type="SUPFAM" id="SSF81606">
    <property type="entry name" value="PP2C-like"/>
    <property type="match status" value="1"/>
</dbReference>
<dbReference type="InterPro" id="IPR008266">
    <property type="entry name" value="Tyr_kinase_AS"/>
</dbReference>
<keyword evidence="8" id="KW-1185">Reference proteome</keyword>
<dbReference type="CDD" id="cd14014">
    <property type="entry name" value="STKc_PknB_like"/>
    <property type="match status" value="1"/>
</dbReference>
<dbReference type="GO" id="GO:0016301">
    <property type="term" value="F:kinase activity"/>
    <property type="evidence" value="ECO:0007669"/>
    <property type="project" value="UniProtKB-KW"/>
</dbReference>
<dbReference type="PANTHER" id="PTHR43289">
    <property type="entry name" value="MITOGEN-ACTIVATED PROTEIN KINASE KINASE KINASE 20-RELATED"/>
    <property type="match status" value="1"/>
</dbReference>
<dbReference type="InterPro" id="IPR036457">
    <property type="entry name" value="PPM-type-like_dom_sf"/>
</dbReference>
<feature type="domain" description="Protein kinase" evidence="5">
    <location>
        <begin position="272"/>
        <end position="554"/>
    </location>
</feature>
<keyword evidence="4" id="KW-0067">ATP-binding</keyword>
<dbReference type="SMART" id="SM00331">
    <property type="entry name" value="PP2C_SIG"/>
    <property type="match status" value="1"/>
</dbReference>
<dbReference type="PROSITE" id="PS50011">
    <property type="entry name" value="PROTEIN_KINASE_DOM"/>
    <property type="match status" value="1"/>
</dbReference>
<evidence type="ECO:0000256" key="1">
    <source>
        <dbReference type="ARBA" id="ARBA00022679"/>
    </source>
</evidence>
<evidence type="ECO:0000259" key="5">
    <source>
        <dbReference type="PROSITE" id="PS50011"/>
    </source>
</evidence>
<keyword evidence="2" id="KW-0547">Nucleotide-binding</keyword>
<organism evidence="7 8">
    <name type="scientific">Microbulbifer celer</name>
    <dbReference type="NCBI Taxonomy" id="435905"/>
    <lineage>
        <taxon>Bacteria</taxon>
        <taxon>Pseudomonadati</taxon>
        <taxon>Pseudomonadota</taxon>
        <taxon>Gammaproteobacteria</taxon>
        <taxon>Cellvibrionales</taxon>
        <taxon>Microbulbiferaceae</taxon>
        <taxon>Microbulbifer</taxon>
    </lineage>
</organism>
<accession>A0ABW3U3I2</accession>
<evidence type="ECO:0000256" key="3">
    <source>
        <dbReference type="ARBA" id="ARBA00022777"/>
    </source>
</evidence>
<dbReference type="CDD" id="cd00143">
    <property type="entry name" value="PP2Cc"/>
    <property type="match status" value="1"/>
</dbReference>
<sequence>MKTSLTLKLGQYSDAGKKPENQDCFGACIPNASQLKIKGAVFTVADGISSSSVSQIASETAVKSFLEDYYCTSDAWSVRHSAQQVLRATNAWLQAQTRHSPYRLDKDKGYVCTFSALVLRGREAHLFHIGDSRIYRLRDGSLEQLTHDHRQWMGEQNSYLSRALGAETELEVDYRVLATEPGDLFLLTTDGIHEPLRQQTIIELLSLPTNDLDQAAQQLAQAALAAGSADNLTAQLIRIDGLPESVDHIMQQQVETLPLPPLLGAGEHFDGFVIERSLHASSRSHVYLATDQQSGKRAVLKMPSTELCGDPAYLEALLMEEWVARRVSNPHVIRVMDCQRPRNFLYAATEYIDGQTLRQWLHDNPKPTLEAVRNIIEQVARGLQALHRSEILHQDLRPENILIDQAGTVTLIDLGAARVAGIHAGLNDNTAALPPGTALYSAPEYFLGETGSTYSDLFSLAVLTYHLLSGEFPYGLQVARCNTIAAQHKLRYRSLLTETREIPTWVDAALKKALQPNPHRRYQEISEFITDLRRPNPDYLNSTRPPIIDRHPVRFWQSVSGGLMLLVIYLLTRLAS</sequence>
<reference evidence="8" key="1">
    <citation type="journal article" date="2019" name="Int. J. Syst. Evol. Microbiol.">
        <title>The Global Catalogue of Microorganisms (GCM) 10K type strain sequencing project: providing services to taxonomists for standard genome sequencing and annotation.</title>
        <authorList>
            <consortium name="The Broad Institute Genomics Platform"/>
            <consortium name="The Broad Institute Genome Sequencing Center for Infectious Disease"/>
            <person name="Wu L."/>
            <person name="Ma J."/>
        </authorList>
    </citation>
    <scope>NUCLEOTIDE SEQUENCE [LARGE SCALE GENOMIC DNA]</scope>
    <source>
        <strain evidence="8">CCUG 54356</strain>
    </source>
</reference>
<dbReference type="RefSeq" id="WP_230435447.1">
    <property type="nucleotide sequence ID" value="NZ_CP087715.1"/>
</dbReference>
<dbReference type="Gene3D" id="1.10.510.10">
    <property type="entry name" value="Transferase(Phosphotransferase) domain 1"/>
    <property type="match status" value="1"/>
</dbReference>
<name>A0ABW3U3I2_9GAMM</name>
<dbReference type="InterPro" id="IPR011009">
    <property type="entry name" value="Kinase-like_dom_sf"/>
</dbReference>
<protein>
    <submittedName>
        <fullName evidence="7">Protein kinase</fullName>
    </submittedName>
</protein>
<dbReference type="Pfam" id="PF13672">
    <property type="entry name" value="PP2C_2"/>
    <property type="match status" value="1"/>
</dbReference>
<dbReference type="EMBL" id="JBHTLR010000003">
    <property type="protein sequence ID" value="MFD1215120.1"/>
    <property type="molecule type" value="Genomic_DNA"/>
</dbReference>
<comment type="caution">
    <text evidence="7">The sequence shown here is derived from an EMBL/GenBank/DDBJ whole genome shotgun (WGS) entry which is preliminary data.</text>
</comment>
<dbReference type="SMART" id="SM00332">
    <property type="entry name" value="PP2Cc"/>
    <property type="match status" value="1"/>
</dbReference>
<dbReference type="PANTHER" id="PTHR43289:SF6">
    <property type="entry name" value="SERINE_THREONINE-PROTEIN KINASE NEKL-3"/>
    <property type="match status" value="1"/>
</dbReference>
<proteinExistence type="predicted"/>
<evidence type="ECO:0000313" key="8">
    <source>
        <dbReference type="Proteomes" id="UP001597264"/>
    </source>
</evidence>
<dbReference type="Proteomes" id="UP001597264">
    <property type="component" value="Unassembled WGS sequence"/>
</dbReference>
<dbReference type="InterPro" id="IPR001932">
    <property type="entry name" value="PPM-type_phosphatase-like_dom"/>
</dbReference>
<keyword evidence="3 7" id="KW-0418">Kinase</keyword>
<dbReference type="InterPro" id="IPR000719">
    <property type="entry name" value="Prot_kinase_dom"/>
</dbReference>
<dbReference type="Gene3D" id="3.60.40.10">
    <property type="entry name" value="PPM-type phosphatase domain"/>
    <property type="match status" value="1"/>
</dbReference>
<evidence type="ECO:0000256" key="2">
    <source>
        <dbReference type="ARBA" id="ARBA00022741"/>
    </source>
</evidence>
<dbReference type="PROSITE" id="PS51746">
    <property type="entry name" value="PPM_2"/>
    <property type="match status" value="1"/>
</dbReference>
<dbReference type="Gene3D" id="3.30.200.20">
    <property type="entry name" value="Phosphorylase Kinase, domain 1"/>
    <property type="match status" value="1"/>
</dbReference>